<gene>
    <name evidence="7" type="ORF">THRCLA_04249</name>
</gene>
<dbReference type="GO" id="GO:0005789">
    <property type="term" value="C:endoplasmic reticulum membrane"/>
    <property type="evidence" value="ECO:0007669"/>
    <property type="project" value="TreeGrafter"/>
</dbReference>
<dbReference type="InterPro" id="IPR013320">
    <property type="entry name" value="ConA-like_dom_sf"/>
</dbReference>
<evidence type="ECO:0000256" key="5">
    <source>
        <dbReference type="SAM" id="SignalP"/>
    </source>
</evidence>
<dbReference type="EMBL" id="JNBS01000891">
    <property type="protein sequence ID" value="OQS03453.1"/>
    <property type="molecule type" value="Genomic_DNA"/>
</dbReference>
<keyword evidence="8" id="KW-1185">Reference proteome</keyword>
<keyword evidence="5" id="KW-0732">Signal</keyword>
<dbReference type="InterPro" id="IPR005629">
    <property type="entry name" value="Skn1/Kre6/Sbg1"/>
</dbReference>
<keyword evidence="3" id="KW-0325">Glycoprotein</keyword>
<keyword evidence="2" id="KW-0472">Membrane</keyword>
<dbReference type="Proteomes" id="UP000243217">
    <property type="component" value="Unassembled WGS sequence"/>
</dbReference>
<dbReference type="AlphaFoldDB" id="A0A0A7CM74"/>
<dbReference type="PANTHER" id="PTHR31361">
    <property type="entry name" value="BETA-GLUCAN SYNTHESIS-ASSOCIATED PROTEIN KRE6-RELATED"/>
    <property type="match status" value="1"/>
</dbReference>
<dbReference type="PANTHER" id="PTHR31361:SF1">
    <property type="entry name" value="BETA-GLUCAN SYNTHESIS-ASSOCIATED PROTEIN KRE6-RELATED"/>
    <property type="match status" value="1"/>
</dbReference>
<evidence type="ECO:0000313" key="6">
    <source>
        <dbReference type="EMBL" id="AIG55514.1"/>
    </source>
</evidence>
<feature type="chain" id="PRO_5011845551" evidence="5">
    <location>
        <begin position="16"/>
        <end position="303"/>
    </location>
</feature>
<dbReference type="GO" id="GO:0005886">
    <property type="term" value="C:plasma membrane"/>
    <property type="evidence" value="ECO:0007669"/>
    <property type="project" value="TreeGrafter"/>
</dbReference>
<evidence type="ECO:0000256" key="2">
    <source>
        <dbReference type="ARBA" id="ARBA00023136"/>
    </source>
</evidence>
<protein>
    <submittedName>
        <fullName evidence="7">Beta-glucan synthesis-associated protein</fullName>
    </submittedName>
    <submittedName>
        <fullName evidence="6">Secreted protein</fullName>
    </submittedName>
</protein>
<organism evidence="6">
    <name type="scientific">Thraustotheca clavata</name>
    <dbReference type="NCBI Taxonomy" id="74557"/>
    <lineage>
        <taxon>Eukaryota</taxon>
        <taxon>Sar</taxon>
        <taxon>Stramenopiles</taxon>
        <taxon>Oomycota</taxon>
        <taxon>Saprolegniomycetes</taxon>
        <taxon>Saprolegniales</taxon>
        <taxon>Achlyaceae</taxon>
        <taxon>Thraustotheca</taxon>
    </lineage>
</organism>
<sequence length="303" mass="33797">MTSAYVLLLAATVHALDIGDNTQPTKSGIGTWIDVDTPKEVYQKVTSRGETWDLVMSDEFNMDGRNFTAGEDHLWSALDIPDGVNRAIEVYRPQNAKTKDGNFIIEVDSEEIDISYYNVWANVPGWTGKKMWYSSAMMQTWNKFCIQGGFIEISMKLPGATNKESMNPHVVGKKWTQQGMVPIKTLDPIPDIRFYPTWPGLWLMGNLGRALFAASTNRMWPWTYNECTDISRTNQRISACNSNPGYGLHPNMGRGAPEIDILEGGGTAISSSVQIAPGMPDDYRLTKPLIKYENSSNVDAQVV</sequence>
<evidence type="ECO:0000313" key="8">
    <source>
        <dbReference type="Proteomes" id="UP000243217"/>
    </source>
</evidence>
<accession>A0A0A7CM74</accession>
<dbReference type="OrthoDB" id="412647at2759"/>
<comment type="subcellular location">
    <subcellularLocation>
        <location evidence="1">Membrane</location>
    </subcellularLocation>
</comment>
<evidence type="ECO:0000256" key="1">
    <source>
        <dbReference type="ARBA" id="ARBA00004370"/>
    </source>
</evidence>
<keyword evidence="4" id="KW-0961">Cell wall biogenesis/degradation</keyword>
<name>A0A0A7CM74_9STRA</name>
<dbReference type="GO" id="GO:0006078">
    <property type="term" value="P:(1-&gt;6)-beta-D-glucan biosynthetic process"/>
    <property type="evidence" value="ECO:0007669"/>
    <property type="project" value="TreeGrafter"/>
</dbReference>
<proteinExistence type="predicted"/>
<dbReference type="Pfam" id="PF03935">
    <property type="entry name" value="SKN1_KRE6_Sbg1"/>
    <property type="match status" value="2"/>
</dbReference>
<dbReference type="GO" id="GO:0015926">
    <property type="term" value="F:glucosidase activity"/>
    <property type="evidence" value="ECO:0007669"/>
    <property type="project" value="TreeGrafter"/>
</dbReference>
<evidence type="ECO:0000256" key="3">
    <source>
        <dbReference type="ARBA" id="ARBA00023180"/>
    </source>
</evidence>
<evidence type="ECO:0000256" key="4">
    <source>
        <dbReference type="ARBA" id="ARBA00023316"/>
    </source>
</evidence>
<feature type="signal peptide" evidence="5">
    <location>
        <begin position="1"/>
        <end position="15"/>
    </location>
</feature>
<dbReference type="EMBL" id="KM038053">
    <property type="protein sequence ID" value="AIG55514.1"/>
    <property type="molecule type" value="Genomic_DNA"/>
</dbReference>
<dbReference type="GO" id="GO:0071555">
    <property type="term" value="P:cell wall organization"/>
    <property type="evidence" value="ECO:0007669"/>
    <property type="project" value="UniProtKB-KW"/>
</dbReference>
<reference evidence="6 8" key="1">
    <citation type="journal article" date="2014" name="Genome Biol. Evol.">
        <title>The secreted proteins of Achlya hypogyna and Thraustotheca clavata identify the ancestral oomycete secretome and reveal gene acquisitions by horizontal gene transfer.</title>
        <authorList>
            <person name="Misner I."/>
            <person name="Blouin N."/>
            <person name="Leonard G."/>
            <person name="Richards T.A."/>
            <person name="Lane C.E."/>
        </authorList>
    </citation>
    <scope>NUCLEOTIDE SEQUENCE</scope>
    <source>
        <strain evidence="6 8">ATCC 34112</strain>
    </source>
</reference>
<evidence type="ECO:0000313" key="7">
    <source>
        <dbReference type="EMBL" id="OQS03453.1"/>
    </source>
</evidence>
<dbReference type="Gene3D" id="2.60.120.200">
    <property type="match status" value="1"/>
</dbReference>
<dbReference type="SUPFAM" id="SSF49899">
    <property type="entry name" value="Concanavalin A-like lectins/glucanases"/>
    <property type="match status" value="1"/>
</dbReference>